<evidence type="ECO:0000313" key="3">
    <source>
        <dbReference type="EMBL" id="DAD44104.1"/>
    </source>
</evidence>
<proteinExistence type="predicted"/>
<dbReference type="GO" id="GO:0010089">
    <property type="term" value="P:xylem development"/>
    <property type="evidence" value="ECO:0007669"/>
    <property type="project" value="InterPro"/>
</dbReference>
<sequence>MASDGITTGKKTSVVVSVSPHTALVTLFFFLLILVCTTAKKEQNLSTSTLDTRRDINGDNLKAKAHPVPPPGRARSSSRPYPASYRSSARRRQRVFNASAHEVPSGPNPISNR</sequence>
<dbReference type="AlphaFoldDB" id="A0A822ZD19"/>
<accession>A0A822ZD19</accession>
<protein>
    <submittedName>
        <fullName evidence="3">Uncharacterized protein</fullName>
    </submittedName>
</protein>
<name>A0A822ZD19_NELNU</name>
<dbReference type="EMBL" id="DUZY01000006">
    <property type="protein sequence ID" value="DAD44104.1"/>
    <property type="molecule type" value="Genomic_DNA"/>
</dbReference>
<evidence type="ECO:0000256" key="1">
    <source>
        <dbReference type="SAM" id="MobiDB-lite"/>
    </source>
</evidence>
<comment type="caution">
    <text evidence="3">The sequence shown here is derived from an EMBL/GenBank/DDBJ whole genome shotgun (WGS) entry which is preliminary data.</text>
</comment>
<organism evidence="3 4">
    <name type="scientific">Nelumbo nucifera</name>
    <name type="common">Sacred lotus</name>
    <dbReference type="NCBI Taxonomy" id="4432"/>
    <lineage>
        <taxon>Eukaryota</taxon>
        <taxon>Viridiplantae</taxon>
        <taxon>Streptophyta</taxon>
        <taxon>Embryophyta</taxon>
        <taxon>Tracheophyta</taxon>
        <taxon>Spermatophyta</taxon>
        <taxon>Magnoliopsida</taxon>
        <taxon>Proteales</taxon>
        <taxon>Nelumbonaceae</taxon>
        <taxon>Nelumbo</taxon>
    </lineage>
</organism>
<dbReference type="GO" id="GO:0033612">
    <property type="term" value="F:receptor serine/threonine kinase binding"/>
    <property type="evidence" value="ECO:0007669"/>
    <property type="project" value="InterPro"/>
</dbReference>
<dbReference type="Proteomes" id="UP000607653">
    <property type="component" value="Unassembled WGS sequence"/>
</dbReference>
<feature type="transmembrane region" description="Helical" evidence="2">
    <location>
        <begin position="20"/>
        <end position="39"/>
    </location>
</feature>
<keyword evidence="2" id="KW-1133">Transmembrane helix</keyword>
<feature type="compositionally biased region" description="Low complexity" evidence="1">
    <location>
        <begin position="73"/>
        <end position="87"/>
    </location>
</feature>
<evidence type="ECO:0000256" key="2">
    <source>
        <dbReference type="SAM" id="Phobius"/>
    </source>
</evidence>
<dbReference type="PANTHER" id="PTHR35301">
    <property type="entry name" value="CLAVATA3/ESR (CLE)-RELATED PROTEIN 41-RELATED"/>
    <property type="match status" value="1"/>
</dbReference>
<dbReference type="PANTHER" id="PTHR35301:SF3">
    <property type="entry name" value="CLE03 PROTEIN"/>
    <property type="match status" value="1"/>
</dbReference>
<evidence type="ECO:0000313" key="4">
    <source>
        <dbReference type="Proteomes" id="UP000607653"/>
    </source>
</evidence>
<reference evidence="3 4" key="1">
    <citation type="journal article" date="2020" name="Mol. Biol. Evol.">
        <title>Distinct Expression and Methylation Patterns for Genes with Different Fates following a Single Whole-Genome Duplication in Flowering Plants.</title>
        <authorList>
            <person name="Shi T."/>
            <person name="Rahmani R.S."/>
            <person name="Gugger P.F."/>
            <person name="Wang M."/>
            <person name="Li H."/>
            <person name="Zhang Y."/>
            <person name="Li Z."/>
            <person name="Wang Q."/>
            <person name="Van de Peer Y."/>
            <person name="Marchal K."/>
            <person name="Chen J."/>
        </authorList>
    </citation>
    <scope>NUCLEOTIDE SEQUENCE [LARGE SCALE GENOMIC DNA]</scope>
    <source>
        <tissue evidence="3">Leaf</tissue>
    </source>
</reference>
<dbReference type="InterPro" id="IPR037495">
    <property type="entry name" value="CLE41/42/44"/>
</dbReference>
<keyword evidence="4" id="KW-1185">Reference proteome</keyword>
<gene>
    <name evidence="3" type="ORF">HUJ06_002334</name>
</gene>
<feature type="region of interest" description="Disordered" evidence="1">
    <location>
        <begin position="43"/>
        <end position="113"/>
    </location>
</feature>
<keyword evidence="2" id="KW-0472">Membrane</keyword>
<keyword evidence="2" id="KW-0812">Transmembrane</keyword>